<gene>
    <name evidence="1" type="ORF">C823_04350</name>
</gene>
<dbReference type="SUPFAM" id="SSF102114">
    <property type="entry name" value="Radical SAM enzymes"/>
    <property type="match status" value="1"/>
</dbReference>
<dbReference type="GO" id="GO:0051539">
    <property type="term" value="F:4 iron, 4 sulfur cluster binding"/>
    <property type="evidence" value="ECO:0007669"/>
    <property type="project" value="TreeGrafter"/>
</dbReference>
<dbReference type="GO" id="GO:0042601">
    <property type="term" value="C:endospore-forming forespore"/>
    <property type="evidence" value="ECO:0007669"/>
    <property type="project" value="TreeGrafter"/>
</dbReference>
<keyword evidence="2" id="KW-1185">Reference proteome</keyword>
<dbReference type="Gene3D" id="3.40.50.12110">
    <property type="match status" value="1"/>
</dbReference>
<dbReference type="eggNOG" id="COG1533">
    <property type="taxonomic scope" value="Bacteria"/>
</dbReference>
<dbReference type="InterPro" id="IPR058240">
    <property type="entry name" value="rSAM_sf"/>
</dbReference>
<dbReference type="PANTHER" id="PTHR37822">
    <property type="entry name" value="SPORE PHOTOPRODUCT LYASE-RELATED"/>
    <property type="match status" value="1"/>
</dbReference>
<dbReference type="Pfam" id="PF20903">
    <property type="entry name" value="SPL"/>
    <property type="match status" value="1"/>
</dbReference>
<dbReference type="AlphaFoldDB" id="N2ABI0"/>
<evidence type="ECO:0008006" key="3">
    <source>
        <dbReference type="Google" id="ProtNLM"/>
    </source>
</evidence>
<dbReference type="InterPro" id="IPR049539">
    <property type="entry name" value="SPL"/>
</dbReference>
<dbReference type="GO" id="GO:0003913">
    <property type="term" value="F:DNA photolyase activity"/>
    <property type="evidence" value="ECO:0007669"/>
    <property type="project" value="TreeGrafter"/>
</dbReference>
<dbReference type="Proteomes" id="UP000012589">
    <property type="component" value="Unassembled WGS sequence"/>
</dbReference>
<dbReference type="OrthoDB" id="9783671at2"/>
<evidence type="ECO:0000313" key="1">
    <source>
        <dbReference type="EMBL" id="EMZ21749.1"/>
    </source>
</evidence>
<proteinExistence type="predicted"/>
<reference evidence="1 2" key="1">
    <citation type="journal article" date="2014" name="Genome Announc.">
        <title>Draft genome sequences of the altered schaedler flora, a defined bacterial community from gnotobiotic mice.</title>
        <authorList>
            <person name="Wannemuehler M.J."/>
            <person name="Overstreet A.M."/>
            <person name="Ward D.V."/>
            <person name="Phillips G.J."/>
        </authorList>
    </citation>
    <scope>NUCLEOTIDE SEQUENCE [LARGE SCALE GENOMIC DNA]</scope>
    <source>
        <strain evidence="1 2">ASF492</strain>
    </source>
</reference>
<dbReference type="Gene3D" id="3.80.30.30">
    <property type="match status" value="1"/>
</dbReference>
<dbReference type="STRING" id="1235802.C823_04350"/>
<dbReference type="PANTHER" id="PTHR37822:SF2">
    <property type="entry name" value="SPORE PHOTOPRODUCT LYASE"/>
    <property type="match status" value="1"/>
</dbReference>
<comment type="caution">
    <text evidence="1">The sequence shown here is derived from an EMBL/GenBank/DDBJ whole genome shotgun (WGS) entry which is preliminary data.</text>
</comment>
<organism evidence="1 2">
    <name type="scientific">Eubacterium plexicaudatum ASF492</name>
    <dbReference type="NCBI Taxonomy" id="1235802"/>
    <lineage>
        <taxon>Bacteria</taxon>
        <taxon>Bacillati</taxon>
        <taxon>Bacillota</taxon>
        <taxon>Clostridia</taxon>
        <taxon>Eubacteriales</taxon>
        <taxon>Eubacteriaceae</taxon>
        <taxon>Eubacterium</taxon>
    </lineage>
</organism>
<dbReference type="HOGENOM" id="CLU_030330_0_0_9"/>
<name>N2ABI0_9FIRM</name>
<sequence length="341" mass="39854">MKSLNKGCFNPFFSHIYVENKVWDHPRTKRILAQYRQAQVIRIGHYKDVFCRSRQNYMLQHRSQKLILAAKDTQMLYRGSPVCQSFGNTNFYYTSCMMNCIYDCEYCYLKGMYPSANIVIFVNLEDIFADVEQMLETQTLYLCVAYDTDLLALEKVAGYAAAWSRFAAGHASGLKIEIRTKCANKRFFESQEPLSNVIYAFTLSPQTVVERFEHDTPSLSERIACAAKAVSAGFLVRLCFDPMIYVPKWQDHYAEMLEQVFSVIDAEKLTDVSVGSFRISQDYLKKMRRQQPDSAAVWFPFQADHGYYHYPKELMEQMEQELTDRLRQYLPNSRIFLWNEA</sequence>
<dbReference type="EMBL" id="AQFT01000127">
    <property type="protein sequence ID" value="EMZ21749.1"/>
    <property type="molecule type" value="Genomic_DNA"/>
</dbReference>
<evidence type="ECO:0000313" key="2">
    <source>
        <dbReference type="Proteomes" id="UP000012589"/>
    </source>
</evidence>
<protein>
    <recommendedName>
        <fullName evidence="3">Spore photoproduct lyase</fullName>
    </recommendedName>
</protein>
<dbReference type="GO" id="GO:1904047">
    <property type="term" value="F:S-adenosyl-L-methionine binding"/>
    <property type="evidence" value="ECO:0007669"/>
    <property type="project" value="TreeGrafter"/>
</dbReference>
<dbReference type="PATRIC" id="fig|1235802.3.peg.4620"/>
<accession>N2ABI0</accession>